<feature type="transmembrane region" description="Helical" evidence="1">
    <location>
        <begin position="90"/>
        <end position="110"/>
    </location>
</feature>
<name>A0A258FTE1_9CAUL</name>
<dbReference type="AlphaFoldDB" id="A0A258FTE1"/>
<comment type="caution">
    <text evidence="2">The sequence shown here is derived from an EMBL/GenBank/DDBJ whole genome shotgun (WGS) entry which is preliminary data.</text>
</comment>
<gene>
    <name evidence="2" type="ORF">B7Z01_02480</name>
</gene>
<keyword evidence="1" id="KW-0472">Membrane</keyword>
<protein>
    <submittedName>
        <fullName evidence="2">Uncharacterized protein</fullName>
    </submittedName>
</protein>
<dbReference type="EMBL" id="NCEB01000003">
    <property type="protein sequence ID" value="OYX35771.1"/>
    <property type="molecule type" value="Genomic_DNA"/>
</dbReference>
<evidence type="ECO:0000313" key="2">
    <source>
        <dbReference type="EMBL" id="OYX35771.1"/>
    </source>
</evidence>
<organism evidence="2 3">
    <name type="scientific">Brevundimonas subvibrioides</name>
    <dbReference type="NCBI Taxonomy" id="74313"/>
    <lineage>
        <taxon>Bacteria</taxon>
        <taxon>Pseudomonadati</taxon>
        <taxon>Pseudomonadota</taxon>
        <taxon>Alphaproteobacteria</taxon>
        <taxon>Caulobacterales</taxon>
        <taxon>Caulobacteraceae</taxon>
        <taxon>Brevundimonas</taxon>
    </lineage>
</organism>
<reference evidence="2 3" key="1">
    <citation type="submission" date="2017-03" db="EMBL/GenBank/DDBJ databases">
        <title>Lifting the veil on microbial sulfur biogeochemistry in mining wastewaters.</title>
        <authorList>
            <person name="Kantor R.S."/>
            <person name="Colenbrander Nelson T."/>
            <person name="Marshall S."/>
            <person name="Bennett D."/>
            <person name="Apte S."/>
            <person name="Camacho D."/>
            <person name="Thomas B.C."/>
            <person name="Warren L.A."/>
            <person name="Banfield J.F."/>
        </authorList>
    </citation>
    <scope>NUCLEOTIDE SEQUENCE [LARGE SCALE GENOMIC DNA]</scope>
    <source>
        <strain evidence="2">32-69-9</strain>
    </source>
</reference>
<evidence type="ECO:0000256" key="1">
    <source>
        <dbReference type="SAM" id="Phobius"/>
    </source>
</evidence>
<feature type="transmembrane region" description="Helical" evidence="1">
    <location>
        <begin position="53"/>
        <end position="70"/>
    </location>
</feature>
<keyword evidence="1" id="KW-1133">Transmembrane helix</keyword>
<proteinExistence type="predicted"/>
<sequence>MEEFFAQLGNLLQGLLALADSGFDGVNQVLGLIIAAVFALFLMGAWRGLWGAAFGAMVVHTLVEAIRPMLDGGAFLLPDLTDGGFWLTRLALFLGYAIVIAVFFFIKTLLTGGFGRRRAHAH</sequence>
<keyword evidence="1" id="KW-0812">Transmembrane</keyword>
<feature type="transmembrane region" description="Helical" evidence="1">
    <location>
        <begin position="29"/>
        <end position="46"/>
    </location>
</feature>
<dbReference type="Proteomes" id="UP000215595">
    <property type="component" value="Unassembled WGS sequence"/>
</dbReference>
<accession>A0A258FTE1</accession>
<evidence type="ECO:0000313" key="3">
    <source>
        <dbReference type="Proteomes" id="UP000215595"/>
    </source>
</evidence>